<accession>A0A2W4R7M9</accession>
<protein>
    <submittedName>
        <fullName evidence="1">Uncharacterized protein</fullName>
    </submittedName>
</protein>
<name>A0A2W4R7M9_9GAMM</name>
<reference evidence="1 2" key="1">
    <citation type="journal article" date="2018" name="Aquat. Microb. Ecol.">
        <title>Gammaproteobacterial methanotrophs dominate.</title>
        <authorList>
            <person name="Rissanen A.J."/>
            <person name="Saarenheimo J."/>
            <person name="Tiirola M."/>
            <person name="Peura S."/>
            <person name="Aalto S.L."/>
            <person name="Karvinen A."/>
            <person name="Nykanen H."/>
        </authorList>
    </citation>
    <scope>NUCLEOTIDE SEQUENCE [LARGE SCALE GENOMIC DNA]</scope>
    <source>
        <strain evidence="1">AMbin10</strain>
    </source>
</reference>
<sequence length="93" mass="9700">MNIRHFSIIGFVLLLIVLSGCAGSGGKSGQSGIEQSCNSFCQHAQALQCPEGTPLPDGTSCAKFCIDTENAGHDLNTACRIKAKDCAELAKCP</sequence>
<dbReference type="AlphaFoldDB" id="A0A2W4R7M9"/>
<proteinExistence type="predicted"/>
<evidence type="ECO:0000313" key="2">
    <source>
        <dbReference type="Proteomes" id="UP000249396"/>
    </source>
</evidence>
<evidence type="ECO:0000313" key="1">
    <source>
        <dbReference type="EMBL" id="PZN80185.1"/>
    </source>
</evidence>
<dbReference type="PROSITE" id="PS51257">
    <property type="entry name" value="PROKAR_LIPOPROTEIN"/>
    <property type="match status" value="1"/>
</dbReference>
<comment type="caution">
    <text evidence="1">The sequence shown here is derived from an EMBL/GenBank/DDBJ whole genome shotgun (WGS) entry which is preliminary data.</text>
</comment>
<dbReference type="Proteomes" id="UP000249396">
    <property type="component" value="Unassembled WGS sequence"/>
</dbReference>
<organism evidence="1 2">
    <name type="scientific">Candidatus Methylumidiphilus alinenensis</name>
    <dbReference type="NCBI Taxonomy" id="2202197"/>
    <lineage>
        <taxon>Bacteria</taxon>
        <taxon>Pseudomonadati</taxon>
        <taxon>Pseudomonadota</taxon>
        <taxon>Gammaproteobacteria</taxon>
        <taxon>Methylococcales</taxon>
        <taxon>Candidatus Methylumidiphilus</taxon>
    </lineage>
</organism>
<dbReference type="EMBL" id="QJPH01000287">
    <property type="protein sequence ID" value="PZN80185.1"/>
    <property type="molecule type" value="Genomic_DNA"/>
</dbReference>
<gene>
    <name evidence="1" type="ORF">DM484_10195</name>
</gene>